<sequence length="878" mass="97454">MRSRIGSSAEANRFPVESTLEIPSDSELSESSTPLGRPRLRSQVSWAYSFNKGDERVPLLGPRLRRSQNSRSRLSSSDIASSLFHLSPRSGSLRNSIYNNPTGAIDSAFASALWEESAIKKSDELADNYERAWYDQFTSTDWVRDSITDAHRVRELRRRKDIRGRLKFFFDGYEGYILSAVVGFFTAIVAYLINVSEARVFDWKEGFCRSGLFFTHKQCCPQNSLCDDWNSWSNLLHLPYLSDEILNFLVFVCFVITYSTLACLMTLSTKIIIASSYQMTILDRNLNTSNEYETSTEVCFPKHKANEPAIPMSFYPISGSGVAEVRVILSGFVLHGFLGVRTLAIKSLALILSISSGLSVGKEGPFVHIATCIGNISCRLFSKYTKNDGKLREVLSASAAAGVAVAFGAPISGILFSLEEVAFYFTAKTLFRTFFCSIIAALTLKFLNPFGTNKIVMFEIRYDRDWQFFELIAFILVGILGGGTGALFIKASRAWACKFRPLIKNRPLFEVFIVALLTGAVSFWNPLTKLSAVQLLYNLASPCGPDRPHEFGLCPLDEDTIVPAIYKLSTAFLIKALLVVITFGIKVPAGIYVPALVVGGIEGRIIGHLMQLFVLRFSKLPILANCAADTSGLSCITPGVYALVSAGSTMCGVTRLSITLAVILFEITGSLNYVLPCSLAILIAKWTADAIEPHSIYDLLTEINSYPLLSNKEKPIFMSELADIVPQTRREKVVDISNSPLVPASILQSKLELLQKDGEFDGALPIIRNRMLVGLLPAPDLEFALDNITDKSNTLCLMSKVSLNDEVEMNIDLDYADFNLIIDPAPLSLDIQSSMDLVYQCFLKLGLRYLCVLREGRFVGLIHKKAFVDYTRRVFKKE</sequence>
<feature type="transmembrane region" description="Helical" evidence="9">
    <location>
        <begin position="509"/>
        <end position="527"/>
    </location>
</feature>
<comment type="caution">
    <text evidence="10">The sequence shown here is derived from an EMBL/GenBank/DDBJ whole genome shotgun (WGS) entry which is preliminary data.</text>
</comment>
<comment type="subcellular location">
    <subcellularLocation>
        <location evidence="1">Membrane</location>
        <topology evidence="1">Multi-pass membrane protein</topology>
    </subcellularLocation>
</comment>
<dbReference type="PANTHER" id="PTHR45711">
    <property type="entry name" value="CHLORIDE CHANNEL PROTEIN"/>
    <property type="match status" value="1"/>
</dbReference>
<dbReference type="GO" id="GO:0005247">
    <property type="term" value="F:voltage-gated chloride channel activity"/>
    <property type="evidence" value="ECO:0007669"/>
    <property type="project" value="TreeGrafter"/>
</dbReference>
<dbReference type="SUPFAM" id="SSF54631">
    <property type="entry name" value="CBS-domain pair"/>
    <property type="match status" value="1"/>
</dbReference>
<evidence type="ECO:0008006" key="12">
    <source>
        <dbReference type="Google" id="ProtNLM"/>
    </source>
</evidence>
<keyword evidence="2" id="KW-0813">Transport</keyword>
<accession>A0A2S4PRU5</accession>
<dbReference type="InterPro" id="IPR046342">
    <property type="entry name" value="CBS_dom_sf"/>
</dbReference>
<dbReference type="GO" id="GO:0005794">
    <property type="term" value="C:Golgi apparatus"/>
    <property type="evidence" value="ECO:0007669"/>
    <property type="project" value="TreeGrafter"/>
</dbReference>
<dbReference type="EMBL" id="PEDP01000872">
    <property type="protein sequence ID" value="POS84760.1"/>
    <property type="molecule type" value="Genomic_DNA"/>
</dbReference>
<dbReference type="SUPFAM" id="SSF81340">
    <property type="entry name" value="Clc chloride channel"/>
    <property type="match status" value="1"/>
</dbReference>
<evidence type="ECO:0000256" key="6">
    <source>
        <dbReference type="ARBA" id="ARBA00023136"/>
    </source>
</evidence>
<feature type="transmembrane region" description="Helical" evidence="9">
    <location>
        <begin position="245"/>
        <end position="267"/>
    </location>
</feature>
<proteinExistence type="predicted"/>
<feature type="region of interest" description="Disordered" evidence="8">
    <location>
        <begin position="1"/>
        <end position="36"/>
    </location>
</feature>
<dbReference type="GO" id="GO:0005886">
    <property type="term" value="C:plasma membrane"/>
    <property type="evidence" value="ECO:0007669"/>
    <property type="project" value="TreeGrafter"/>
</dbReference>
<keyword evidence="11" id="KW-1185">Reference proteome</keyword>
<feature type="transmembrane region" description="Helical" evidence="9">
    <location>
        <begin position="468"/>
        <end position="489"/>
    </location>
</feature>
<organism evidence="10 11">
    <name type="scientific">Erysiphe pulchra</name>
    <dbReference type="NCBI Taxonomy" id="225359"/>
    <lineage>
        <taxon>Eukaryota</taxon>
        <taxon>Fungi</taxon>
        <taxon>Dikarya</taxon>
        <taxon>Ascomycota</taxon>
        <taxon>Pezizomycotina</taxon>
        <taxon>Leotiomycetes</taxon>
        <taxon>Erysiphales</taxon>
        <taxon>Erysiphaceae</taxon>
        <taxon>Erysiphe</taxon>
    </lineage>
</organism>
<keyword evidence="5" id="KW-0406">Ion transport</keyword>
<reference evidence="10 11" key="1">
    <citation type="submission" date="2017-10" db="EMBL/GenBank/DDBJ databases">
        <title>Development of genomic resources for the powdery mildew, Erysiphe pulchra.</title>
        <authorList>
            <person name="Wadl P.A."/>
            <person name="Mack B.M."/>
            <person name="Moore G."/>
            <person name="Beltz S.B."/>
        </authorList>
    </citation>
    <scope>NUCLEOTIDE SEQUENCE [LARGE SCALE GENOMIC DNA]</scope>
    <source>
        <strain evidence="10">Cflorida</strain>
    </source>
</reference>
<dbReference type="InterPro" id="IPR014743">
    <property type="entry name" value="Cl-channel_core"/>
</dbReference>
<feature type="compositionally biased region" description="Polar residues" evidence="8">
    <location>
        <begin position="1"/>
        <end position="10"/>
    </location>
</feature>
<evidence type="ECO:0000256" key="5">
    <source>
        <dbReference type="ARBA" id="ARBA00023065"/>
    </source>
</evidence>
<evidence type="ECO:0000256" key="7">
    <source>
        <dbReference type="ARBA" id="ARBA00023214"/>
    </source>
</evidence>
<dbReference type="PRINTS" id="PR00762">
    <property type="entry name" value="CLCHANNEL"/>
</dbReference>
<dbReference type="GO" id="GO:0005769">
    <property type="term" value="C:early endosome"/>
    <property type="evidence" value="ECO:0007669"/>
    <property type="project" value="TreeGrafter"/>
</dbReference>
<dbReference type="PANTHER" id="PTHR45711:SF3">
    <property type="entry name" value="CLC CHANNEL"/>
    <property type="match status" value="1"/>
</dbReference>
<dbReference type="Pfam" id="PF00654">
    <property type="entry name" value="Voltage_CLC"/>
    <property type="match status" value="1"/>
</dbReference>
<evidence type="ECO:0000256" key="9">
    <source>
        <dbReference type="SAM" id="Phobius"/>
    </source>
</evidence>
<dbReference type="OrthoDB" id="44789at2759"/>
<dbReference type="Gene3D" id="1.10.3080.10">
    <property type="entry name" value="Clc chloride channel"/>
    <property type="match status" value="1"/>
</dbReference>
<feature type="transmembrane region" description="Helical" evidence="9">
    <location>
        <begin position="430"/>
        <end position="447"/>
    </location>
</feature>
<keyword evidence="7" id="KW-0868">Chloride</keyword>
<evidence type="ECO:0000313" key="11">
    <source>
        <dbReference type="Proteomes" id="UP000237438"/>
    </source>
</evidence>
<evidence type="ECO:0000256" key="2">
    <source>
        <dbReference type="ARBA" id="ARBA00022448"/>
    </source>
</evidence>
<keyword evidence="6 9" id="KW-0472">Membrane</keyword>
<keyword evidence="3 9" id="KW-0812">Transmembrane</keyword>
<keyword evidence="4 9" id="KW-1133">Transmembrane helix</keyword>
<dbReference type="Proteomes" id="UP000237438">
    <property type="component" value="Unassembled WGS sequence"/>
</dbReference>
<feature type="transmembrane region" description="Helical" evidence="9">
    <location>
        <begin position="394"/>
        <end position="418"/>
    </location>
</feature>
<evidence type="ECO:0000256" key="4">
    <source>
        <dbReference type="ARBA" id="ARBA00022989"/>
    </source>
</evidence>
<name>A0A2S4PRU5_9PEZI</name>
<protein>
    <recommendedName>
        <fullName evidence="12">Chloride channel protein</fullName>
    </recommendedName>
</protein>
<dbReference type="AlphaFoldDB" id="A0A2S4PRU5"/>
<evidence type="ECO:0000313" key="10">
    <source>
        <dbReference type="EMBL" id="POS84760.1"/>
    </source>
</evidence>
<evidence type="ECO:0000256" key="1">
    <source>
        <dbReference type="ARBA" id="ARBA00004141"/>
    </source>
</evidence>
<evidence type="ECO:0000256" key="3">
    <source>
        <dbReference type="ARBA" id="ARBA00022692"/>
    </source>
</evidence>
<evidence type="ECO:0000256" key="8">
    <source>
        <dbReference type="SAM" id="MobiDB-lite"/>
    </source>
</evidence>
<feature type="non-terminal residue" evidence="10">
    <location>
        <position position="878"/>
    </location>
</feature>
<feature type="transmembrane region" description="Helical" evidence="9">
    <location>
        <begin position="168"/>
        <end position="193"/>
    </location>
</feature>
<gene>
    <name evidence="10" type="ORF">EPUL_003118</name>
</gene>
<dbReference type="FunFam" id="1.10.3080.10:FF:000013">
    <property type="entry name" value="Voltage-gated chloride channel (ClcA)"/>
    <property type="match status" value="1"/>
</dbReference>
<dbReference type="InterPro" id="IPR001807">
    <property type="entry name" value="ClC"/>
</dbReference>
<dbReference type="CDD" id="cd03684">
    <property type="entry name" value="ClC_3_like"/>
    <property type="match status" value="1"/>
</dbReference>